<reference evidence="1 2" key="1">
    <citation type="submission" date="2016-10" db="EMBL/GenBank/DDBJ databases">
        <title>Proteomics and genomics reveal pathogen-plant mechanisms compatible with a hemibiotrophic lifestyle of Diplodia corticola.</title>
        <authorList>
            <person name="Fernandes I."/>
            <person name="De Jonge R."/>
            <person name="Van De Peer Y."/>
            <person name="Devreese B."/>
            <person name="Alves A."/>
            <person name="Esteves A.C."/>
        </authorList>
    </citation>
    <scope>NUCLEOTIDE SEQUENCE [LARGE SCALE GENOMIC DNA]</scope>
    <source>
        <strain evidence="1 2">CBS 112549</strain>
    </source>
</reference>
<protein>
    <submittedName>
        <fullName evidence="1">Haloacid dehalogenase</fullName>
    </submittedName>
</protein>
<dbReference type="RefSeq" id="XP_020125259.1">
    <property type="nucleotide sequence ID" value="XM_020280068.1"/>
</dbReference>
<proteinExistence type="predicted"/>
<name>A0A1J9RKF4_9PEZI</name>
<evidence type="ECO:0000313" key="2">
    <source>
        <dbReference type="Proteomes" id="UP000183809"/>
    </source>
</evidence>
<dbReference type="AlphaFoldDB" id="A0A1J9RKF4"/>
<gene>
    <name evidence="1" type="ORF">BKCO1_980003</name>
</gene>
<sequence length="375" mass="40483">MPYFNSDSVEEQKKPDNMGANTLNDCVCPAAPKMTNVTPAPFDSSPSIPDCLPEVQELPAGLKNAMPRSLSSAPVVPDCLPEVQDPTVGLTATNISHPHPGVTGVTVTTPTTITVQLPLLTLLNPSASTTSLRRHLLAAHLRADPVLLLPSADGVIHLAANYPSAGQLDLDTALSGPATPFTTTPLDSDHLRHLRRFTFLVPTHKGWKGDNVLQREQLVDFLFSDAVLLGPNKADAPDDDPLAVQRRWFRAQAREQAGQRREWTAAVRRCVRTLAGGLASALFADGEVGDEARGEVRGEVVFQEWCDGWGQKRGADAVMVAEVEGVVGKMERCYGRRLWRRLEVPGGTVEGGWAWAGAEEMGEVGEMGEMVEMEG</sequence>
<dbReference type="OrthoDB" id="10610977at2759"/>
<accession>A0A1J9RKF4</accession>
<keyword evidence="2" id="KW-1185">Reference proteome</keyword>
<organism evidence="1 2">
    <name type="scientific">Diplodia corticola</name>
    <dbReference type="NCBI Taxonomy" id="236234"/>
    <lineage>
        <taxon>Eukaryota</taxon>
        <taxon>Fungi</taxon>
        <taxon>Dikarya</taxon>
        <taxon>Ascomycota</taxon>
        <taxon>Pezizomycotina</taxon>
        <taxon>Dothideomycetes</taxon>
        <taxon>Dothideomycetes incertae sedis</taxon>
        <taxon>Botryosphaeriales</taxon>
        <taxon>Botryosphaeriaceae</taxon>
        <taxon>Diplodia</taxon>
    </lineage>
</organism>
<dbReference type="Proteomes" id="UP000183809">
    <property type="component" value="Unassembled WGS sequence"/>
</dbReference>
<dbReference type="GeneID" id="31020332"/>
<comment type="caution">
    <text evidence="1">The sequence shown here is derived from an EMBL/GenBank/DDBJ whole genome shotgun (WGS) entry which is preliminary data.</text>
</comment>
<evidence type="ECO:0000313" key="1">
    <source>
        <dbReference type="EMBL" id="OJD28999.1"/>
    </source>
</evidence>
<dbReference type="EMBL" id="MNUE01000098">
    <property type="protein sequence ID" value="OJD28999.1"/>
    <property type="molecule type" value="Genomic_DNA"/>
</dbReference>